<organism evidence="2 3">
    <name type="scientific">Tersicoccus phoenicis</name>
    <dbReference type="NCBI Taxonomy" id="554083"/>
    <lineage>
        <taxon>Bacteria</taxon>
        <taxon>Bacillati</taxon>
        <taxon>Actinomycetota</taxon>
        <taxon>Actinomycetes</taxon>
        <taxon>Micrococcales</taxon>
        <taxon>Micrococcaceae</taxon>
        <taxon>Tersicoccus</taxon>
    </lineage>
</organism>
<evidence type="ECO:0000313" key="2">
    <source>
        <dbReference type="EMBL" id="OMH27696.1"/>
    </source>
</evidence>
<evidence type="ECO:0008006" key="4">
    <source>
        <dbReference type="Google" id="ProtNLM"/>
    </source>
</evidence>
<feature type="compositionally biased region" description="Basic and acidic residues" evidence="1">
    <location>
        <begin position="485"/>
        <end position="498"/>
    </location>
</feature>
<evidence type="ECO:0000313" key="3">
    <source>
        <dbReference type="Proteomes" id="UP000187085"/>
    </source>
</evidence>
<dbReference type="SUPFAM" id="SSF53474">
    <property type="entry name" value="alpha/beta-Hydrolases"/>
    <property type="match status" value="1"/>
</dbReference>
<dbReference type="EMBL" id="MRDE01000016">
    <property type="protein sequence ID" value="OMH27696.1"/>
    <property type="molecule type" value="Genomic_DNA"/>
</dbReference>
<name>A0A1R1LJR6_9MICC</name>
<feature type="compositionally biased region" description="Pro residues" evidence="1">
    <location>
        <begin position="558"/>
        <end position="568"/>
    </location>
</feature>
<accession>A0A1R1LJR6</accession>
<dbReference type="InterPro" id="IPR029058">
    <property type="entry name" value="AB_hydrolase_fold"/>
</dbReference>
<dbReference type="STRING" id="554083.BKD30_03385"/>
<comment type="caution">
    <text evidence="2">The sequence shown here is derived from an EMBL/GenBank/DDBJ whole genome shotgun (WGS) entry which is preliminary data.</text>
</comment>
<dbReference type="AlphaFoldDB" id="A0A1R1LJR6"/>
<dbReference type="Proteomes" id="UP000187085">
    <property type="component" value="Unassembled WGS sequence"/>
</dbReference>
<sequence>MSYSWDPVGVLGPAGGDRSGAATFVPALPPAAGTSSGTLTVRGGVNGIAYSLEELDQAAARVQLIAQDLCRLSAALAAVTTDLWQLPAVAQVAATAARLAGGSAQLATGTLGTRLLDLAAGVRTARATYQQSELMALAAVAARQRLELTGLRLVGGAAATLPVAGPLVGVTAGLVGTGLAGWLAALAVRSQTVGYRDAVQDELATLPRLIDPTDPPLVLPALDVLLRESGDGTGALGWITLAAVAAGRRGGVITPGTLTVAAVGAPTTEPATPASLTSLIADLRTATEQSRAGSDGVPRSTVTVRRFDGGTNPVWEVDIPGTTGWALTDGPGLFDLEGNAEAMTAMDDAGSTVRPTQVGALVTAALAAAGAPRGARVILAGHSQGGIHATALAADPAFRRRYDVRQVLTAGAPIAGFTVPASTAVLSLEHRDDVVPALDGRANPDARNRVTVTGATPTGAVGPQQTVAAAHRLSTYQRMAAAADRSTEGSLRDQRESLRGLTRGVNRQTVWVYEGRDLPPSRGAPPGSDAPPGRDRPPSRGAPPGSDAPPGRDLPPSRGAPPGRPLAH</sequence>
<gene>
    <name evidence="2" type="ORF">BKD30_03385</name>
</gene>
<feature type="region of interest" description="Disordered" evidence="1">
    <location>
        <begin position="482"/>
        <end position="568"/>
    </location>
</feature>
<evidence type="ECO:0000256" key="1">
    <source>
        <dbReference type="SAM" id="MobiDB-lite"/>
    </source>
</evidence>
<keyword evidence="3" id="KW-1185">Reference proteome</keyword>
<dbReference type="RefSeq" id="WP_076701950.1">
    <property type="nucleotide sequence ID" value="NZ_MRDE01000016.1"/>
</dbReference>
<reference evidence="2 3" key="1">
    <citation type="submission" date="2016-12" db="EMBL/GenBank/DDBJ databases">
        <title>Draft genome of Tersicoccus phoenicis 1P05MA.</title>
        <authorList>
            <person name="Nakajima Y."/>
            <person name="Yoshizawa S."/>
            <person name="Nakamura K."/>
            <person name="Ogura Y."/>
            <person name="Hayashi T."/>
            <person name="Kogure K."/>
        </authorList>
    </citation>
    <scope>NUCLEOTIDE SEQUENCE [LARGE SCALE GENOMIC DNA]</scope>
    <source>
        <strain evidence="2 3">1p05MA</strain>
    </source>
</reference>
<protein>
    <recommendedName>
        <fullName evidence="4">Fungal lipase-like domain-containing protein</fullName>
    </recommendedName>
</protein>
<dbReference type="OrthoDB" id="5095936at2"/>
<proteinExistence type="predicted"/>
<dbReference type="Gene3D" id="3.40.50.1820">
    <property type="entry name" value="alpha/beta hydrolase"/>
    <property type="match status" value="1"/>
</dbReference>
<feature type="compositionally biased region" description="Low complexity" evidence="1">
    <location>
        <begin position="450"/>
        <end position="461"/>
    </location>
</feature>
<feature type="region of interest" description="Disordered" evidence="1">
    <location>
        <begin position="438"/>
        <end position="461"/>
    </location>
</feature>